<accession>A0A0D8XPH6</accession>
<evidence type="ECO:0000259" key="1">
    <source>
        <dbReference type="PROSITE" id="PS50186"/>
    </source>
</evidence>
<dbReference type="Pfam" id="PF19418">
    <property type="entry name" value="DEPDC5_CTD"/>
    <property type="match status" value="1"/>
</dbReference>
<dbReference type="PANTHER" id="PTHR13179:SF8">
    <property type="entry name" value="GATOR COMPLEX PROTEIN DEPDC5"/>
    <property type="match status" value="1"/>
</dbReference>
<dbReference type="EMBL" id="KN716353">
    <property type="protein sequence ID" value="KJH46440.1"/>
    <property type="molecule type" value="Genomic_DNA"/>
</dbReference>
<feature type="domain" description="DEP" evidence="1">
    <location>
        <begin position="1"/>
        <end position="68"/>
    </location>
</feature>
<dbReference type="InterPro" id="IPR027244">
    <property type="entry name" value="IML1"/>
</dbReference>
<organism evidence="2 3">
    <name type="scientific">Dictyocaulus viviparus</name>
    <name type="common">Bovine lungworm</name>
    <dbReference type="NCBI Taxonomy" id="29172"/>
    <lineage>
        <taxon>Eukaryota</taxon>
        <taxon>Metazoa</taxon>
        <taxon>Ecdysozoa</taxon>
        <taxon>Nematoda</taxon>
        <taxon>Chromadorea</taxon>
        <taxon>Rhabditida</taxon>
        <taxon>Rhabditina</taxon>
        <taxon>Rhabditomorpha</taxon>
        <taxon>Strongyloidea</taxon>
        <taxon>Metastrongylidae</taxon>
        <taxon>Dictyocaulus</taxon>
    </lineage>
</organism>
<protein>
    <recommendedName>
        <fullName evidence="1">DEP domain-containing protein</fullName>
    </recommendedName>
</protein>
<dbReference type="AlphaFoldDB" id="A0A0D8XPH6"/>
<sequence length="346" mass="40031">MFLSYDFVNWLTAGNVKELATRENAIKFASDLVDLEIIEIVRATDVEYDELESCISSESEARLFRYGFQLCTFVDTERDREAPHPSYSRWMRVEFIPNCAPVGPLGECRFKQAAIDLDFAPRDPCPLGEWGRVVYDRSFCELKAFELSIKWFMATGQTVADTVYTWQSKISKERFFLFPVPEDPIALPKDVNSNPLRCPIRVQVNQEAIPSHMLERTLQYLLFCFGFCAMECSVKHVNQVLGSSLASNETSFEGRHSNESSLYIHQTGGMFVSLEKPSNHPPFFFWAWNHMLTRKYRQESQCSEAFQDYMLREFRKYCGNVDNKLYHFYTSVPEAINTADCFFSTG</sequence>
<proteinExistence type="predicted"/>
<dbReference type="GO" id="GO:1904262">
    <property type="term" value="P:negative regulation of TORC1 signaling"/>
    <property type="evidence" value="ECO:0007669"/>
    <property type="project" value="TreeGrafter"/>
</dbReference>
<name>A0A0D8XPH6_DICVI</name>
<dbReference type="OrthoDB" id="438939at2759"/>
<keyword evidence="3" id="KW-1185">Reference proteome</keyword>
<dbReference type="GO" id="GO:1990130">
    <property type="term" value="C:GATOR1 complex"/>
    <property type="evidence" value="ECO:0007669"/>
    <property type="project" value="TreeGrafter"/>
</dbReference>
<dbReference type="InterPro" id="IPR045838">
    <property type="entry name" value="DEPDC5_CTD"/>
</dbReference>
<dbReference type="GO" id="GO:0035556">
    <property type="term" value="P:intracellular signal transduction"/>
    <property type="evidence" value="ECO:0007669"/>
    <property type="project" value="InterPro"/>
</dbReference>
<dbReference type="GO" id="GO:0005765">
    <property type="term" value="C:lysosomal membrane"/>
    <property type="evidence" value="ECO:0007669"/>
    <property type="project" value="TreeGrafter"/>
</dbReference>
<dbReference type="GO" id="GO:0034198">
    <property type="term" value="P:cellular response to amino acid starvation"/>
    <property type="evidence" value="ECO:0007669"/>
    <property type="project" value="TreeGrafter"/>
</dbReference>
<gene>
    <name evidence="2" type="ORF">DICVIV_07514</name>
</gene>
<dbReference type="GO" id="GO:0010508">
    <property type="term" value="P:positive regulation of autophagy"/>
    <property type="evidence" value="ECO:0007669"/>
    <property type="project" value="TreeGrafter"/>
</dbReference>
<dbReference type="GO" id="GO:0005096">
    <property type="term" value="F:GTPase activator activity"/>
    <property type="evidence" value="ECO:0007669"/>
    <property type="project" value="InterPro"/>
</dbReference>
<dbReference type="InterPro" id="IPR000591">
    <property type="entry name" value="DEP_dom"/>
</dbReference>
<reference evidence="3" key="2">
    <citation type="journal article" date="2016" name="Sci. Rep.">
        <title>Dictyocaulus viviparus genome, variome and transcriptome elucidate lungworm biology and support future intervention.</title>
        <authorList>
            <person name="McNulty S.N."/>
            <person name="Strube C."/>
            <person name="Rosa B.A."/>
            <person name="Martin J.C."/>
            <person name="Tyagi R."/>
            <person name="Choi Y.J."/>
            <person name="Wang Q."/>
            <person name="Hallsworth Pepin K."/>
            <person name="Zhang X."/>
            <person name="Ozersky P."/>
            <person name="Wilson R.K."/>
            <person name="Sternberg P.W."/>
            <person name="Gasser R.B."/>
            <person name="Mitreva M."/>
        </authorList>
    </citation>
    <scope>NUCLEOTIDE SEQUENCE [LARGE SCALE GENOMIC DNA]</scope>
    <source>
        <strain evidence="3">HannoverDv2000</strain>
    </source>
</reference>
<dbReference type="Proteomes" id="UP000053766">
    <property type="component" value="Unassembled WGS sequence"/>
</dbReference>
<reference evidence="2 3" key="1">
    <citation type="submission" date="2013-11" db="EMBL/GenBank/DDBJ databases">
        <title>Draft genome of the bovine lungworm Dictyocaulus viviparus.</title>
        <authorList>
            <person name="Mitreva M."/>
        </authorList>
    </citation>
    <scope>NUCLEOTIDE SEQUENCE [LARGE SCALE GENOMIC DNA]</scope>
    <source>
        <strain evidence="2 3">HannoverDv2000</strain>
    </source>
</reference>
<dbReference type="PANTHER" id="PTHR13179">
    <property type="entry name" value="DEP DOMAIN CONTAINING PROTEIN 5"/>
    <property type="match status" value="1"/>
</dbReference>
<dbReference type="PROSITE" id="PS50186">
    <property type="entry name" value="DEP"/>
    <property type="match status" value="1"/>
</dbReference>
<dbReference type="STRING" id="29172.A0A0D8XPH6"/>
<evidence type="ECO:0000313" key="3">
    <source>
        <dbReference type="Proteomes" id="UP000053766"/>
    </source>
</evidence>
<evidence type="ECO:0000313" key="2">
    <source>
        <dbReference type="EMBL" id="KJH46440.1"/>
    </source>
</evidence>